<dbReference type="EMBL" id="JABSTQ010011259">
    <property type="protein sequence ID" value="KAG0413440.1"/>
    <property type="molecule type" value="Genomic_DNA"/>
</dbReference>
<evidence type="ECO:0000313" key="2">
    <source>
        <dbReference type="Proteomes" id="UP000805193"/>
    </source>
</evidence>
<proteinExistence type="predicted"/>
<organism evidence="1 2">
    <name type="scientific">Ixodes persulcatus</name>
    <name type="common">Taiga tick</name>
    <dbReference type="NCBI Taxonomy" id="34615"/>
    <lineage>
        <taxon>Eukaryota</taxon>
        <taxon>Metazoa</taxon>
        <taxon>Ecdysozoa</taxon>
        <taxon>Arthropoda</taxon>
        <taxon>Chelicerata</taxon>
        <taxon>Arachnida</taxon>
        <taxon>Acari</taxon>
        <taxon>Parasitiformes</taxon>
        <taxon>Ixodida</taxon>
        <taxon>Ixodoidea</taxon>
        <taxon>Ixodidae</taxon>
        <taxon>Ixodinae</taxon>
        <taxon>Ixodes</taxon>
    </lineage>
</organism>
<protein>
    <submittedName>
        <fullName evidence="1">Uncharacterized protein</fullName>
    </submittedName>
</protein>
<sequence>MVTARKADVRKNAAAQRYQTVIRQTQASNGGILFFVGKAKFFQRSKIACDISDVSETDGQLRLLRGVFFAFGGSGSKLTTRQLILLLLCFAGGYTVSVFPRVAAGHCRAGSRAGANFYHFSSKEIVSVAKKFLSTGSVHRQRRRKAAVLDEDFEIAVLAYVRAYPEISIRNVVEDSGGSIFSTSVGVPSSEDATAGSSSHEFSTDVEKIAANQDAGALWTTVLSRKATKRARLSAHPVLKTGQNSPGPKARERYVVSLRPRSKIDVTALPKRGLMEAITCPLGVKPEMVSIKTTKESNTITVLTEFETTKRALLAIKEIQITDQQPLAVQAYEAIGDCQIRGIIYMIDKEEDNASLLAGLQSNGPAVLAARPMSSGSRTGLITFQGPHLPRTVWYRRNILQVYPSRPRAVTCNNCHKIGHKQDICPEPQVCSTCGKPHEETMDDQGQVTCPSPIPFCQMCRKNGHLATDKYCPKRIDIVRRIRETARKRAAPLKNPGSSKPTKLVFQAKQKGGRRSTPPNPPAPTPTPPAPTATVDQVLPTMQGLFQVFMAIAAQMSNAMQRNPNPQAWQ</sequence>
<comment type="caution">
    <text evidence="1">The sequence shown here is derived from an EMBL/GenBank/DDBJ whole genome shotgun (WGS) entry which is preliminary data.</text>
</comment>
<accession>A0AC60P1Y7</accession>
<evidence type="ECO:0000313" key="1">
    <source>
        <dbReference type="EMBL" id="KAG0413440.1"/>
    </source>
</evidence>
<gene>
    <name evidence="1" type="ORF">HPB47_009403</name>
</gene>
<reference evidence="1 2" key="1">
    <citation type="journal article" date="2020" name="Cell">
        <title>Large-Scale Comparative Analyses of Tick Genomes Elucidate Their Genetic Diversity and Vector Capacities.</title>
        <authorList>
            <consortium name="Tick Genome and Microbiome Consortium (TIGMIC)"/>
            <person name="Jia N."/>
            <person name="Wang J."/>
            <person name="Shi W."/>
            <person name="Du L."/>
            <person name="Sun Y."/>
            <person name="Zhan W."/>
            <person name="Jiang J.F."/>
            <person name="Wang Q."/>
            <person name="Zhang B."/>
            <person name="Ji P."/>
            <person name="Bell-Sakyi L."/>
            <person name="Cui X.M."/>
            <person name="Yuan T.T."/>
            <person name="Jiang B.G."/>
            <person name="Yang W.F."/>
            <person name="Lam T.T."/>
            <person name="Chang Q.C."/>
            <person name="Ding S.J."/>
            <person name="Wang X.J."/>
            <person name="Zhu J.G."/>
            <person name="Ruan X.D."/>
            <person name="Zhao L."/>
            <person name="Wei J.T."/>
            <person name="Ye R.Z."/>
            <person name="Que T.C."/>
            <person name="Du C.H."/>
            <person name="Zhou Y.H."/>
            <person name="Cheng J.X."/>
            <person name="Dai P.F."/>
            <person name="Guo W.B."/>
            <person name="Han X.H."/>
            <person name="Huang E.J."/>
            <person name="Li L.F."/>
            <person name="Wei W."/>
            <person name="Gao Y.C."/>
            <person name="Liu J.Z."/>
            <person name="Shao H.Z."/>
            <person name="Wang X."/>
            <person name="Wang C.C."/>
            <person name="Yang T.C."/>
            <person name="Huo Q.B."/>
            <person name="Li W."/>
            <person name="Chen H.Y."/>
            <person name="Chen S.E."/>
            <person name="Zhou L.G."/>
            <person name="Ni X.B."/>
            <person name="Tian J.H."/>
            <person name="Sheng Y."/>
            <person name="Liu T."/>
            <person name="Pan Y.S."/>
            <person name="Xia L.Y."/>
            <person name="Li J."/>
            <person name="Zhao F."/>
            <person name="Cao W.C."/>
        </authorList>
    </citation>
    <scope>NUCLEOTIDE SEQUENCE [LARGE SCALE GENOMIC DNA]</scope>
    <source>
        <strain evidence="1">Iper-2018</strain>
    </source>
</reference>
<keyword evidence="2" id="KW-1185">Reference proteome</keyword>
<dbReference type="Proteomes" id="UP000805193">
    <property type="component" value="Unassembled WGS sequence"/>
</dbReference>
<name>A0AC60P1Y7_IXOPE</name>